<reference evidence="1 2" key="1">
    <citation type="submission" date="2018-08" db="EMBL/GenBank/DDBJ databases">
        <title>A genome reference for cultivated species of the human gut microbiota.</title>
        <authorList>
            <person name="Zou Y."/>
            <person name="Xue W."/>
            <person name="Luo G."/>
        </authorList>
    </citation>
    <scope>NUCLEOTIDE SEQUENCE [LARGE SCALE GENOMIC DNA]</scope>
    <source>
        <strain evidence="1 2">AF22-12AC</strain>
    </source>
</reference>
<name>A0A395V9G9_9FIRM</name>
<evidence type="ECO:0000313" key="2">
    <source>
        <dbReference type="Proteomes" id="UP000266172"/>
    </source>
</evidence>
<dbReference type="RefSeq" id="WP_014078697.1">
    <property type="nucleotide sequence ID" value="NZ_CBCSQR010000005.1"/>
</dbReference>
<dbReference type="Proteomes" id="UP000266172">
    <property type="component" value="Unassembled WGS sequence"/>
</dbReference>
<comment type="caution">
    <text evidence="1">The sequence shown here is derived from an EMBL/GenBank/DDBJ whole genome shotgun (WGS) entry which is preliminary data.</text>
</comment>
<proteinExistence type="predicted"/>
<evidence type="ECO:0000313" key="1">
    <source>
        <dbReference type="EMBL" id="RGS40996.1"/>
    </source>
</evidence>
<dbReference type="AlphaFoldDB" id="A0A395V9G9"/>
<sequence>MPGGYDPDSRRCFDWEKVHTDTDVRKKLTELTHIRSCTAITDGNVELAAENGMLCVRRKAGGEGVSLYINMTEEQRRQEHCLKADSKVLSAHRASVLPAAGDGKMTCGVCVEPEGYLIVREQREALD</sequence>
<organism evidence="1 2">
    <name type="scientific">Roseburia hominis</name>
    <dbReference type="NCBI Taxonomy" id="301301"/>
    <lineage>
        <taxon>Bacteria</taxon>
        <taxon>Bacillati</taxon>
        <taxon>Bacillota</taxon>
        <taxon>Clostridia</taxon>
        <taxon>Lachnospirales</taxon>
        <taxon>Lachnospiraceae</taxon>
        <taxon>Roseburia</taxon>
    </lineage>
</organism>
<accession>A0A395V9G9</accession>
<dbReference type="EMBL" id="QRVL01000004">
    <property type="protein sequence ID" value="RGS40996.1"/>
    <property type="molecule type" value="Genomic_DNA"/>
</dbReference>
<dbReference type="GeneID" id="93722387"/>
<gene>
    <name evidence="1" type="ORF">DWX93_07250</name>
</gene>
<protein>
    <submittedName>
        <fullName evidence="1">Uncharacterized protein</fullName>
    </submittedName>
</protein>